<accession>A0AAF0WXX5</accession>
<keyword evidence="1" id="KW-0805">Transcription regulation</keyword>
<keyword evidence="7" id="KW-1185">Reference proteome</keyword>
<evidence type="ECO:0000313" key="6">
    <source>
        <dbReference type="EMBL" id="WOG97629.1"/>
    </source>
</evidence>
<keyword evidence="4" id="KW-0479">Metal-binding</keyword>
<evidence type="ECO:0000256" key="1">
    <source>
        <dbReference type="ARBA" id="ARBA00023015"/>
    </source>
</evidence>
<dbReference type="AlphaFoldDB" id="A0AAF0WXX5"/>
<organism evidence="6 7">
    <name type="scientific">Daucus carota subsp. sativus</name>
    <name type="common">Carrot</name>
    <dbReference type="NCBI Taxonomy" id="79200"/>
    <lineage>
        <taxon>Eukaryota</taxon>
        <taxon>Viridiplantae</taxon>
        <taxon>Streptophyta</taxon>
        <taxon>Embryophyta</taxon>
        <taxon>Tracheophyta</taxon>
        <taxon>Spermatophyta</taxon>
        <taxon>Magnoliopsida</taxon>
        <taxon>eudicotyledons</taxon>
        <taxon>Gunneridae</taxon>
        <taxon>Pentapetalae</taxon>
        <taxon>asterids</taxon>
        <taxon>campanulids</taxon>
        <taxon>Apiales</taxon>
        <taxon>Apiaceae</taxon>
        <taxon>Apioideae</taxon>
        <taxon>Scandiceae</taxon>
        <taxon>Daucinae</taxon>
        <taxon>Daucus</taxon>
        <taxon>Daucus sect. Daucus</taxon>
    </lineage>
</organism>
<protein>
    <recommendedName>
        <fullName evidence="5">GATA-type domain-containing protein</fullName>
    </recommendedName>
</protein>
<reference evidence="6" key="2">
    <citation type="submission" date="2022-03" db="EMBL/GenBank/DDBJ databases">
        <title>Draft title - Genomic analysis of global carrot germplasm unveils the trajectory of domestication and the origin of high carotenoid orange carrot.</title>
        <authorList>
            <person name="Iorizzo M."/>
            <person name="Ellison S."/>
            <person name="Senalik D."/>
            <person name="Macko-Podgorni A."/>
            <person name="Grzebelus D."/>
            <person name="Bostan H."/>
            <person name="Rolling W."/>
            <person name="Curaba J."/>
            <person name="Simon P."/>
        </authorList>
    </citation>
    <scope>NUCLEOTIDE SEQUENCE</scope>
    <source>
        <tissue evidence="6">Leaf</tissue>
    </source>
</reference>
<evidence type="ECO:0000313" key="7">
    <source>
        <dbReference type="Proteomes" id="UP000077755"/>
    </source>
</evidence>
<feature type="domain" description="GATA-type" evidence="5">
    <location>
        <begin position="7"/>
        <end position="40"/>
    </location>
</feature>
<dbReference type="Proteomes" id="UP000077755">
    <property type="component" value="Chromosome 4"/>
</dbReference>
<dbReference type="EMBL" id="CP093346">
    <property type="protein sequence ID" value="WOG97629.1"/>
    <property type="molecule type" value="Genomic_DNA"/>
</dbReference>
<dbReference type="PANTHER" id="PTHR46855:SF11">
    <property type="entry name" value="GATA TRANSCRIPTION FACTOR 26-LIKE"/>
    <property type="match status" value="1"/>
</dbReference>
<gene>
    <name evidence="6" type="ORF">DCAR_0416970</name>
</gene>
<keyword evidence="4" id="KW-0863">Zinc-finger</keyword>
<dbReference type="GO" id="GO:0008270">
    <property type="term" value="F:zinc ion binding"/>
    <property type="evidence" value="ECO:0007669"/>
    <property type="project" value="UniProtKB-KW"/>
</dbReference>
<dbReference type="InterPro" id="IPR000679">
    <property type="entry name" value="Znf_GATA"/>
</dbReference>
<name>A0AAF0WXX5_DAUCS</name>
<reference evidence="6" key="1">
    <citation type="journal article" date="2016" name="Nat. Genet.">
        <title>A high-quality carrot genome assembly provides new insights into carotenoid accumulation and asterid genome evolution.</title>
        <authorList>
            <person name="Iorizzo M."/>
            <person name="Ellison S."/>
            <person name="Senalik D."/>
            <person name="Zeng P."/>
            <person name="Satapoomin P."/>
            <person name="Huang J."/>
            <person name="Bowman M."/>
            <person name="Iovene M."/>
            <person name="Sanseverino W."/>
            <person name="Cavagnaro P."/>
            <person name="Yildiz M."/>
            <person name="Macko-Podgorni A."/>
            <person name="Moranska E."/>
            <person name="Grzebelus E."/>
            <person name="Grzebelus D."/>
            <person name="Ashrafi H."/>
            <person name="Zheng Z."/>
            <person name="Cheng S."/>
            <person name="Spooner D."/>
            <person name="Van Deynze A."/>
            <person name="Simon P."/>
        </authorList>
    </citation>
    <scope>NUCLEOTIDE SEQUENCE</scope>
    <source>
        <tissue evidence="6">Leaf</tissue>
    </source>
</reference>
<sequence length="144" mass="16473">MGRHGPCLHCGIEHTVLWRAGPPEKSCLCNACGTWWRTKGSLGDYIPRHGIHEQSSLIHQRRAMPVKEVTNNQSVKGFSIFSFKVPRRKRSVLPQYCLTGIGRLHRQLLEIQDEQQSEANTSVAGEEENDVLIDNTNWMHDVWK</sequence>
<proteinExistence type="predicted"/>
<evidence type="ECO:0000256" key="3">
    <source>
        <dbReference type="ARBA" id="ARBA00023163"/>
    </source>
</evidence>
<dbReference type="SMART" id="SM00401">
    <property type="entry name" value="ZnF_GATA"/>
    <property type="match status" value="1"/>
</dbReference>
<dbReference type="CDD" id="cd00202">
    <property type="entry name" value="ZnF_GATA"/>
    <property type="match status" value="1"/>
</dbReference>
<dbReference type="Gene3D" id="3.30.50.10">
    <property type="entry name" value="Erythroid Transcription Factor GATA-1, subunit A"/>
    <property type="match status" value="1"/>
</dbReference>
<keyword evidence="3" id="KW-0804">Transcription</keyword>
<dbReference type="PROSITE" id="PS00344">
    <property type="entry name" value="GATA_ZN_FINGER_1"/>
    <property type="match status" value="1"/>
</dbReference>
<evidence type="ECO:0000256" key="4">
    <source>
        <dbReference type="PROSITE-ProRule" id="PRU00094"/>
    </source>
</evidence>
<dbReference type="PANTHER" id="PTHR46855">
    <property type="entry name" value="OSJNBB0038F03.10 PROTEIN"/>
    <property type="match status" value="1"/>
</dbReference>
<evidence type="ECO:0000259" key="5">
    <source>
        <dbReference type="PROSITE" id="PS50114"/>
    </source>
</evidence>
<dbReference type="Pfam" id="PF00320">
    <property type="entry name" value="GATA"/>
    <property type="match status" value="1"/>
</dbReference>
<dbReference type="PROSITE" id="PS50114">
    <property type="entry name" value="GATA_ZN_FINGER_2"/>
    <property type="match status" value="1"/>
</dbReference>
<dbReference type="GO" id="GO:0006355">
    <property type="term" value="P:regulation of DNA-templated transcription"/>
    <property type="evidence" value="ECO:0007669"/>
    <property type="project" value="InterPro"/>
</dbReference>
<keyword evidence="2" id="KW-0238">DNA-binding</keyword>
<dbReference type="InterPro" id="IPR013088">
    <property type="entry name" value="Znf_NHR/GATA"/>
</dbReference>
<evidence type="ECO:0000256" key="2">
    <source>
        <dbReference type="ARBA" id="ARBA00023125"/>
    </source>
</evidence>
<keyword evidence="4" id="KW-0862">Zinc</keyword>
<dbReference type="SUPFAM" id="SSF57716">
    <property type="entry name" value="Glucocorticoid receptor-like (DNA-binding domain)"/>
    <property type="match status" value="1"/>
</dbReference>
<dbReference type="InterPro" id="IPR044589">
    <property type="entry name" value="GATA26/27"/>
</dbReference>
<dbReference type="GO" id="GO:0043565">
    <property type="term" value="F:sequence-specific DNA binding"/>
    <property type="evidence" value="ECO:0007669"/>
    <property type="project" value="InterPro"/>
</dbReference>